<feature type="domain" description="Glucosamine/galactosamine-6-phosphate isomerase" evidence="2">
    <location>
        <begin position="10"/>
        <end position="227"/>
    </location>
</feature>
<comment type="caution">
    <text evidence="3">The sequence shown here is derived from an EMBL/GenBank/DDBJ whole genome shotgun (WGS) entry which is preliminary data.</text>
</comment>
<keyword evidence="1" id="KW-0119">Carbohydrate metabolism</keyword>
<dbReference type="EMBL" id="BAAAQQ010000001">
    <property type="protein sequence ID" value="GAA2113468.1"/>
    <property type="molecule type" value="Genomic_DNA"/>
</dbReference>
<gene>
    <name evidence="3" type="ORF">GCM10009843_01190</name>
</gene>
<evidence type="ECO:0000259" key="2">
    <source>
        <dbReference type="Pfam" id="PF01182"/>
    </source>
</evidence>
<dbReference type="InterPro" id="IPR006148">
    <property type="entry name" value="Glc/Gal-6P_isomerase"/>
</dbReference>
<evidence type="ECO:0000256" key="1">
    <source>
        <dbReference type="ARBA" id="ARBA00023277"/>
    </source>
</evidence>
<dbReference type="PANTHER" id="PTHR11280">
    <property type="entry name" value="GLUCOSAMINE-6-PHOSPHATE ISOMERASE"/>
    <property type="match status" value="1"/>
</dbReference>
<accession>A0ABN2XM81</accession>
<evidence type="ECO:0000313" key="4">
    <source>
        <dbReference type="Proteomes" id="UP001500575"/>
    </source>
</evidence>
<proteinExistence type="predicted"/>
<dbReference type="InterPro" id="IPR037171">
    <property type="entry name" value="NagB/RpiA_transferase-like"/>
</dbReference>
<reference evidence="3 4" key="1">
    <citation type="journal article" date="2019" name="Int. J. Syst. Evol. Microbiol.">
        <title>The Global Catalogue of Microorganisms (GCM) 10K type strain sequencing project: providing services to taxonomists for standard genome sequencing and annotation.</title>
        <authorList>
            <consortium name="The Broad Institute Genomics Platform"/>
            <consortium name="The Broad Institute Genome Sequencing Center for Infectious Disease"/>
            <person name="Wu L."/>
            <person name="Ma J."/>
        </authorList>
    </citation>
    <scope>NUCLEOTIDE SEQUENCE [LARGE SCALE GENOMIC DNA]</scope>
    <source>
        <strain evidence="3 4">JCM 16021</strain>
    </source>
</reference>
<keyword evidence="4" id="KW-1185">Reference proteome</keyword>
<protein>
    <submittedName>
        <fullName evidence="3">Glucosamine-6-phosphate deaminase</fullName>
    </submittedName>
</protein>
<dbReference type="Gene3D" id="3.40.50.1360">
    <property type="match status" value="1"/>
</dbReference>
<dbReference type="PANTHER" id="PTHR11280:SF6">
    <property type="entry name" value="GLUCOSAMINE-6-PHOSPHATE ISOMERASE NAGB"/>
    <property type="match status" value="1"/>
</dbReference>
<sequence length="246" mass="25886">MVADSVAEAGHMAGRHAARVLRDAVAARGTARVLFASAPSQEQLLEELRTADVPWAQVEAFHVDEYIGIDPQAPQAFGRWLATRLFDHVPVDARLIDPSADPSAEAARYADLLRVGPLDLACLGIGVNGHLAFNEPYHWLVDDTVAVREIVLDELSRQQQVDDDCFASLDEVPTSALTVTVPQLLSAATVVVTATGAHKAAAIAGALDPGVKASVPASALQMHDDATLYLDPAAASTPATAEAGSR</sequence>
<name>A0ABN2XM81_9ACTN</name>
<dbReference type="SUPFAM" id="SSF100950">
    <property type="entry name" value="NagB/RpiA/CoA transferase-like"/>
    <property type="match status" value="1"/>
</dbReference>
<dbReference type="Pfam" id="PF01182">
    <property type="entry name" value="Glucosamine_iso"/>
    <property type="match status" value="1"/>
</dbReference>
<dbReference type="InterPro" id="IPR004547">
    <property type="entry name" value="Glucosamine6P_isomerase"/>
</dbReference>
<dbReference type="Proteomes" id="UP001500575">
    <property type="component" value="Unassembled WGS sequence"/>
</dbReference>
<evidence type="ECO:0000313" key="3">
    <source>
        <dbReference type="EMBL" id="GAA2113468.1"/>
    </source>
</evidence>
<organism evidence="3 4">
    <name type="scientific">Nocardioides bigeumensis</name>
    <dbReference type="NCBI Taxonomy" id="433657"/>
    <lineage>
        <taxon>Bacteria</taxon>
        <taxon>Bacillati</taxon>
        <taxon>Actinomycetota</taxon>
        <taxon>Actinomycetes</taxon>
        <taxon>Propionibacteriales</taxon>
        <taxon>Nocardioidaceae</taxon>
        <taxon>Nocardioides</taxon>
    </lineage>
</organism>